<accession>A0A933KY02</accession>
<name>A0A933KY02_9HYPH</name>
<sequence>MRLTRLIMGMPITIEIVGATGPGLHERAFAYLESVDHRFSTYRADSEISAINAGRIAGDDVSDEMREVFALGELTRAETVGYFDIRRPDGSLDPSGVVKGWAIRNTARLLEAAGARNFFVDAGGDVQAVGHNAEGGPWRAGIRNPFNPDGHVKTVYPRGRGIATSGTYVRGQHIYDPHHPGQPLSDVVSLTVIGKDVLEADLFATAAFAMGPDGIRFIEERPGLEGYQIDAHGIATMSSGFEALTTP</sequence>
<keyword evidence="8" id="KW-0460">Magnesium</keyword>
<dbReference type="InterPro" id="IPR003374">
    <property type="entry name" value="ApbE-like_sf"/>
</dbReference>
<dbReference type="AlphaFoldDB" id="A0A933KY02"/>
<gene>
    <name evidence="11" type="ORF">HY834_01495</name>
</gene>
<dbReference type="GO" id="GO:0016740">
    <property type="term" value="F:transferase activity"/>
    <property type="evidence" value="ECO:0007669"/>
    <property type="project" value="UniProtKB-KW"/>
</dbReference>
<evidence type="ECO:0000256" key="2">
    <source>
        <dbReference type="ARBA" id="ARBA00011955"/>
    </source>
</evidence>
<evidence type="ECO:0000256" key="6">
    <source>
        <dbReference type="ARBA" id="ARBA00022723"/>
    </source>
</evidence>
<dbReference type="GO" id="GO:0046872">
    <property type="term" value="F:metal ion binding"/>
    <property type="evidence" value="ECO:0007669"/>
    <property type="project" value="UniProtKB-KW"/>
</dbReference>
<organism evidence="11 12">
    <name type="scientific">Devosia nanyangense</name>
    <dbReference type="NCBI Taxonomy" id="1228055"/>
    <lineage>
        <taxon>Bacteria</taxon>
        <taxon>Pseudomonadati</taxon>
        <taxon>Pseudomonadota</taxon>
        <taxon>Alphaproteobacteria</taxon>
        <taxon>Hyphomicrobiales</taxon>
        <taxon>Devosiaceae</taxon>
        <taxon>Devosia</taxon>
    </lineage>
</organism>
<keyword evidence="4" id="KW-0285">Flavoprotein</keyword>
<evidence type="ECO:0000313" key="12">
    <source>
        <dbReference type="Proteomes" id="UP000782610"/>
    </source>
</evidence>
<comment type="cofactor">
    <cofactor evidence="1">
        <name>Mg(2+)</name>
        <dbReference type="ChEBI" id="CHEBI:18420"/>
    </cofactor>
</comment>
<evidence type="ECO:0000256" key="4">
    <source>
        <dbReference type="ARBA" id="ARBA00022630"/>
    </source>
</evidence>
<reference evidence="11" key="1">
    <citation type="submission" date="2020-07" db="EMBL/GenBank/DDBJ databases">
        <title>Huge and variable diversity of episymbiotic CPR bacteria and DPANN archaea in groundwater ecosystems.</title>
        <authorList>
            <person name="He C.Y."/>
            <person name="Keren R."/>
            <person name="Whittaker M."/>
            <person name="Farag I.F."/>
            <person name="Doudna J."/>
            <person name="Cate J.H.D."/>
            <person name="Banfield J.F."/>
        </authorList>
    </citation>
    <scope>NUCLEOTIDE SEQUENCE</scope>
    <source>
        <strain evidence="11">NC_groundwater_1586_Pr3_B-0.1um_66_15</strain>
    </source>
</reference>
<keyword evidence="6" id="KW-0479">Metal-binding</keyword>
<dbReference type="Gene3D" id="3.10.520.10">
    <property type="entry name" value="ApbE-like domains"/>
    <property type="match status" value="2"/>
</dbReference>
<keyword evidence="7" id="KW-0274">FAD</keyword>
<proteinExistence type="predicted"/>
<comment type="catalytic activity">
    <reaction evidence="10">
        <text>L-threonyl-[protein] + FAD = FMN-L-threonyl-[protein] + AMP + H(+)</text>
        <dbReference type="Rhea" id="RHEA:36847"/>
        <dbReference type="Rhea" id="RHEA-COMP:11060"/>
        <dbReference type="Rhea" id="RHEA-COMP:11061"/>
        <dbReference type="ChEBI" id="CHEBI:15378"/>
        <dbReference type="ChEBI" id="CHEBI:30013"/>
        <dbReference type="ChEBI" id="CHEBI:57692"/>
        <dbReference type="ChEBI" id="CHEBI:74257"/>
        <dbReference type="ChEBI" id="CHEBI:456215"/>
        <dbReference type="EC" id="2.7.1.180"/>
    </reaction>
</comment>
<dbReference type="EMBL" id="JACRAF010000004">
    <property type="protein sequence ID" value="MBI4920398.1"/>
    <property type="molecule type" value="Genomic_DNA"/>
</dbReference>
<evidence type="ECO:0000256" key="1">
    <source>
        <dbReference type="ARBA" id="ARBA00001946"/>
    </source>
</evidence>
<dbReference type="Pfam" id="PF02424">
    <property type="entry name" value="ApbE"/>
    <property type="match status" value="2"/>
</dbReference>
<keyword evidence="5 11" id="KW-0808">Transferase</keyword>
<evidence type="ECO:0000313" key="11">
    <source>
        <dbReference type="EMBL" id="MBI4920398.1"/>
    </source>
</evidence>
<dbReference type="EC" id="2.7.1.180" evidence="2"/>
<dbReference type="SUPFAM" id="SSF143631">
    <property type="entry name" value="ApbE-like"/>
    <property type="match status" value="1"/>
</dbReference>
<dbReference type="Proteomes" id="UP000782610">
    <property type="component" value="Unassembled WGS sequence"/>
</dbReference>
<evidence type="ECO:0000256" key="5">
    <source>
        <dbReference type="ARBA" id="ARBA00022679"/>
    </source>
</evidence>
<comment type="caution">
    <text evidence="11">The sequence shown here is derived from an EMBL/GenBank/DDBJ whole genome shotgun (WGS) entry which is preliminary data.</text>
</comment>
<evidence type="ECO:0000256" key="9">
    <source>
        <dbReference type="ARBA" id="ARBA00031306"/>
    </source>
</evidence>
<dbReference type="InterPro" id="IPR024932">
    <property type="entry name" value="ApbE"/>
</dbReference>
<evidence type="ECO:0000256" key="3">
    <source>
        <dbReference type="ARBA" id="ARBA00016337"/>
    </source>
</evidence>
<evidence type="ECO:0000256" key="7">
    <source>
        <dbReference type="ARBA" id="ARBA00022827"/>
    </source>
</evidence>
<protein>
    <recommendedName>
        <fullName evidence="3">FAD:protein FMN transferase</fullName>
        <ecNumber evidence="2">2.7.1.180</ecNumber>
    </recommendedName>
    <alternativeName>
        <fullName evidence="9">Flavin transferase</fullName>
    </alternativeName>
</protein>
<evidence type="ECO:0000256" key="8">
    <source>
        <dbReference type="ARBA" id="ARBA00022842"/>
    </source>
</evidence>
<dbReference type="PANTHER" id="PTHR30040:SF2">
    <property type="entry name" value="FAD:PROTEIN FMN TRANSFERASE"/>
    <property type="match status" value="1"/>
</dbReference>
<evidence type="ECO:0000256" key="10">
    <source>
        <dbReference type="ARBA" id="ARBA00048540"/>
    </source>
</evidence>
<dbReference type="PANTHER" id="PTHR30040">
    <property type="entry name" value="THIAMINE BIOSYNTHESIS LIPOPROTEIN APBE"/>
    <property type="match status" value="1"/>
</dbReference>